<dbReference type="SUPFAM" id="SSF53335">
    <property type="entry name" value="S-adenosyl-L-methionine-dependent methyltransferases"/>
    <property type="match status" value="1"/>
</dbReference>
<dbReference type="AlphaFoldDB" id="L7VU68"/>
<sequence length="224" mass="24242">MSAGVLSLDPKRRTNAQAIVDAHTLGYVGDRVLDVTHNIGRFWRNHTPELLVRCDLATGDSKGPFPIDVQCDMTVLPFAADSFDTTVCDPPYKLNGSGGSHASDEGYGVADTRAADNRLGFYAGALPELIRVTRTGGHLLVKAQDQCVSAKFVRQCGDIAVAYKTAGLTELAPLHVFGHRAQPKGKAQRNALASFSSLLVFRVTRAAKRCVDHCPDCNKEEAFR</sequence>
<dbReference type="EMBL" id="JX649911">
    <property type="protein sequence ID" value="AGC72747.1"/>
    <property type="molecule type" value="Genomic_DNA"/>
</dbReference>
<protein>
    <recommendedName>
        <fullName evidence="2">Methyltransferase</fullName>
    </recommendedName>
</protein>
<evidence type="ECO:0000313" key="1">
    <source>
        <dbReference type="EMBL" id="AGC72747.1"/>
    </source>
</evidence>
<organism evidence="1">
    <name type="scientific">uncultured bacterium A1Q1_fos_2101</name>
    <dbReference type="NCBI Taxonomy" id="1256561"/>
    <lineage>
        <taxon>Bacteria</taxon>
        <taxon>environmental samples</taxon>
    </lineage>
</organism>
<dbReference type="Gene3D" id="3.40.50.150">
    <property type="entry name" value="Vaccinia Virus protein VP39"/>
    <property type="match status" value="1"/>
</dbReference>
<reference evidence="1" key="1">
    <citation type="submission" date="2012-09" db="EMBL/GenBank/DDBJ databases">
        <title>Metagenomic Characterization of a Microbial Community in Wastewater Detects High Levels of Antibiotic Resistance.</title>
        <authorList>
            <person name="Abrams M."/>
            <person name="Caldwell A."/>
            <person name="Vandaei E."/>
            <person name="Lee W."/>
            <person name="Perrott J."/>
            <person name="Khan S.Y."/>
            <person name="Ta J."/>
            <person name="Romero D."/>
            <person name="Nguyen V."/>
            <person name="Pourmand N."/>
            <person name="Ouverney C.C."/>
        </authorList>
    </citation>
    <scope>NUCLEOTIDE SEQUENCE</scope>
</reference>
<dbReference type="InterPro" id="IPR029063">
    <property type="entry name" value="SAM-dependent_MTases_sf"/>
</dbReference>
<evidence type="ECO:0008006" key="2">
    <source>
        <dbReference type="Google" id="ProtNLM"/>
    </source>
</evidence>
<proteinExistence type="predicted"/>
<accession>L7VU68</accession>
<name>L7VU68_9BACT</name>